<feature type="domain" description="CCR4-NOT transcription complex subunit 1 HEAT repeat" evidence="11">
    <location>
        <begin position="467"/>
        <end position="612"/>
    </location>
</feature>
<evidence type="ECO:0000259" key="8">
    <source>
        <dbReference type="Pfam" id="PF12842"/>
    </source>
</evidence>
<evidence type="ECO:0000256" key="1">
    <source>
        <dbReference type="ARBA" id="ARBA00004123"/>
    </source>
</evidence>
<dbReference type="InterPro" id="IPR055454">
    <property type="entry name" value="CNOT1-like_NOT1_connector"/>
</dbReference>
<evidence type="ECO:0000259" key="7">
    <source>
        <dbReference type="Pfam" id="PF04054"/>
    </source>
</evidence>
<evidence type="ECO:0000259" key="9">
    <source>
        <dbReference type="Pfam" id="PF16415"/>
    </source>
</evidence>
<keyword evidence="4" id="KW-0804">Transcription</keyword>
<keyword evidence="5" id="KW-0539">Nucleus</keyword>
<dbReference type="FunFam" id="1.25.40.790:FF:000002">
    <property type="entry name" value="Transcription regulator"/>
    <property type="match status" value="1"/>
</dbReference>
<evidence type="ECO:0000256" key="4">
    <source>
        <dbReference type="ARBA" id="ARBA00023163"/>
    </source>
</evidence>
<dbReference type="Proteomes" id="UP001279734">
    <property type="component" value="Unassembled WGS sequence"/>
</dbReference>
<dbReference type="GO" id="GO:0005634">
    <property type="term" value="C:nucleus"/>
    <property type="evidence" value="ECO:0007669"/>
    <property type="project" value="UniProtKB-SubCell"/>
</dbReference>
<dbReference type="Pfam" id="PF16415">
    <property type="entry name" value="CNOT1_CAF1_bind"/>
    <property type="match status" value="1"/>
</dbReference>
<dbReference type="Pfam" id="PF04054">
    <property type="entry name" value="Not1"/>
    <property type="match status" value="1"/>
</dbReference>
<dbReference type="GO" id="GO:0030015">
    <property type="term" value="C:CCR4-NOT core complex"/>
    <property type="evidence" value="ECO:0007669"/>
    <property type="project" value="InterPro"/>
</dbReference>
<evidence type="ECO:0000259" key="12">
    <source>
        <dbReference type="Pfam" id="PF25097"/>
    </source>
</evidence>
<evidence type="ECO:0000256" key="3">
    <source>
        <dbReference type="ARBA" id="ARBA00023015"/>
    </source>
</evidence>
<dbReference type="EMBL" id="BSYO01000002">
    <property type="protein sequence ID" value="GMH00621.1"/>
    <property type="molecule type" value="Genomic_DNA"/>
</dbReference>
<dbReference type="PANTHER" id="PTHR13162">
    <property type="entry name" value="CCR4-NOT TRANSCRIPTION COMPLEX"/>
    <property type="match status" value="1"/>
</dbReference>
<evidence type="ECO:0000259" key="10">
    <source>
        <dbReference type="Pfam" id="PF16417"/>
    </source>
</evidence>
<dbReference type="CDD" id="cd20710">
    <property type="entry name" value="NOT1_connector"/>
    <property type="match status" value="1"/>
</dbReference>
<dbReference type="Gene3D" id="1.25.40.840">
    <property type="entry name" value="CCR4-NOT transcription complex subunit 1 TTP binding domain"/>
    <property type="match status" value="1"/>
</dbReference>
<dbReference type="FunFam" id="1.25.40.180:FF:000012">
    <property type="entry name" value="Ccr4-Not transcription complex subunit"/>
    <property type="match status" value="1"/>
</dbReference>
<dbReference type="FunFam" id="1.25.40.800:FF:000001">
    <property type="entry name" value="CCR4-NOT transcription complex subunit 1"/>
    <property type="match status" value="1"/>
</dbReference>
<sequence length="2402" mass="266355">MLQISALISNHIRFLLQSLNDSNSESIFRELSKFIDGGTEGSILILKNCLDYIDIYGSDIRNLQPHPVFVSLFKSVLDKPNFSTVFGQSLRSGAIREGFLDNLSNVFSLSVSDKIAVGLALSESENPDTRMCGKNFCMTQIEGLFANPSVVGSTEQVQNIYMFLHRSEGLSKHVDTFTRMLSLVQYKEHLPFILAPFISDELDKANILSENDFDAVVAEMESEISMADVMKELGYGCTIDASKCKEVLSLFLPLTELTLSRILGTIARTRTGLEDNQNTFTAFLSAIGSSSIFDLPSVSSWNIGVLVDSVKELAPDINWISVMQNLDHEGFYIPSEGAFTYFMSIYKHACQDPFPLNAVCGSTWKNTEGQLSFLKYAVSAPPEVFTFSHSVRQLANVDAVHGFKTQLGNSNHAWLCLDLLNVLCQLAERGHATAVQSMLEYPLKHCPDVLLLGMGQIHTAYNLLQYEVSSSVFPTVVVDATRTKVILNLWHINPSLVLRGLVDVLTTDPESIPRILDICQEMKILNPVLEMIPFSFAIRLATIASQKELLDLEKWLSDNLSTFKDIFFEECLKYLKEIQFILSQQDTAKRFHSSAITSFYSRTISTFLKVLQTNSRMLTSSHLAEEMEKLHISLMHSNLGQENDGVTDSSNTNGYGDDIESEVNSYYQRMFAEELTVDEMVQMLGRFKESSEKREQSIFDCVVSNLFEEYRFFPKYPERQLGLAAILFGSLIKNQLVTHLTLGIALRGVLDALRKPADSKMFAFGTKALEQFISRLHDWPQYCNHILQISHLRGTHPELVAYIEEVLARMSHGGNGAPVDQLNISAQVTAVNEFIGSNNPQIGQQLSSPLPLQSRNQISVDDENKASGSINNFPKPLLSSAAQATIVSSGDAVITQKIAVSASSMLSSSPGFTRPSRGITSTLNFCYLFLIVIICFGSLNIETLVAAAERRETPIEAPSSDIQDKVSFIVNNISAANIEAKAKEFSEILKEQYYPWFAQYMVMKRASIEPNFHELYLKFLDKFNSKSLNKEIVQATYENCKVLLGSELIKSSSEERSLLKNLGSWLGKLTIGRNQVLRARDIDPKSLIIEAYEKGLMIAVIPFTSKILEPCQSSLAYQPPNPWTMGILALLVEIYAMPNLKMNLKFDIEVLFKNLGVNMKDVTPTSLLKDRVRVVEGNPDFSNKDIGAPQPAMVAEDKSGVLAAPNQVELPLEVAAASYISSHPHSISPYAGPGSTLIEDDKLAAIGFSDQLPSAQGLLQATASQSPYSMAQLPSSIPSIGAHVVVNQKLSALGLHLHFQRVLPIAMERAIKEIVPSVVQRSVSIATQTTKELVIKDYALESDESRIYNAAHLMVASLAGSLAHVTCKEPLRGSISSQLRNMLQGLNIGAELLEQAIQLVTNDNLDLGCAIIEQAATEKAVQTIDDEITHQLSLRRKHRESLGSSIYDSSVYAQGSMGVLPETLRPKPGRLSLSQQRVYEDFVRLPWQNQQSSQSTSATLTSPSPSSGGVSLSRAYNTSSGQLNPGVYSSGLGNMGFGVVTQPLDIVAEESESTSAQILSVAPSNHIRTVDGVQQRSEIDSVTASSPSTVSVPDNAIQESGVPSHAQPLASAAERVGPGVSEQLTTGEALEKYQIVALKLEALLVNEGREAEIQSAVSEVPQIILRSINRDEVALAVAQKVLKALYENASNSFYVGAHLAILAAIHDVSKLVVKELTGWVIYSDEEWKFNKDITVGLIRRELLNLAEYNIHMAKLLDAGRNKAATEFVISLLQALLIEEPKVISELQTLVDSLAKLAARPGSPESLQQLVEIARNPTATVAALSGINVGKEDKTRQARDRKAAGQSSTSRGDYNNVELVEVPDASGFYDQVSSLFADWFRICELPAGNDAASTNFILQLHQNGLLKGDETSDRFFRILLEISVKHCLASEMRISGPLQSSQQVQSLSFLAIDICAKLVFSILKYFPVDQGTSRLFLLPKVLAVTVRFIQKDADDKKSSFNPRPYFRLFINWLLDIGSLDPVHDGVNFQVLTAFANAFHTLQPLKVPAFSFAWLELVSHRTFMPKLLTGNSQKGWPYLHRLLVDLFQFMEPFLRNAELGELIRFLYKGTLRVLLVLLHDFPEFLCDYHFTFCDVIPASCIQMRNIILSAFPRNMRLPDPSTPNLKIDLLAEMSQAPRILSEIDATLKAKQMKADVDEYLKTRQQGSSFLSDLKQRLLLSQNDSNKAGTRYNVPLINSLVLYVGMLAIQHLQPRNPPQQQSVSNSVLVDAALDIFQILIMDLDTEGRYLFLNAVANQLRYPNNHTHYFSFILLYLFSEANQEIIQEQITRVLLERLIVNRPHPWGLLITFIELIKNPRYNFWNRSFTRCAPEIEKLFESVSRSCGGPKPVNDGMSSGGLSDTTH</sequence>
<name>A0AAD3RYA3_NEPGR</name>
<keyword evidence="14" id="KW-1185">Reference proteome</keyword>
<feature type="domain" description="CCR4-NOT transcription complex subunit 1 CAF1-binding" evidence="9">
    <location>
        <begin position="955"/>
        <end position="1173"/>
    </location>
</feature>
<evidence type="ECO:0000256" key="6">
    <source>
        <dbReference type="SAM" id="MobiDB-lite"/>
    </source>
</evidence>
<dbReference type="PANTHER" id="PTHR13162:SF8">
    <property type="entry name" value="CCR4-NOT TRANSCRIPTION COMPLEX SUBUNIT 1"/>
    <property type="match status" value="1"/>
</dbReference>
<comment type="caution">
    <text evidence="13">The sequence shown here is derived from an EMBL/GenBank/DDBJ whole genome shotgun (WGS) entry which is preliminary data.</text>
</comment>
<comment type="subcellular location">
    <subcellularLocation>
        <location evidence="1">Nucleus</location>
    </subcellularLocation>
</comment>
<feature type="domain" description="CCR4-NOT transcription complex subunit 1 TTP binding" evidence="10">
    <location>
        <begin position="643"/>
        <end position="809"/>
    </location>
</feature>
<dbReference type="GO" id="GO:0017148">
    <property type="term" value="P:negative regulation of translation"/>
    <property type="evidence" value="ECO:0007669"/>
    <property type="project" value="InterPro"/>
</dbReference>
<feature type="region of interest" description="Disordered" evidence="6">
    <location>
        <begin position="1490"/>
        <end position="1517"/>
    </location>
</feature>
<feature type="domain" description="CCR4-NOT transcription complex subunit 1" evidence="8">
    <location>
        <begin position="1298"/>
        <end position="1439"/>
    </location>
</feature>
<gene>
    <name evidence="13" type="ORF">Nepgr_002460</name>
</gene>
<dbReference type="GO" id="GO:0060090">
    <property type="term" value="F:molecular adaptor activity"/>
    <property type="evidence" value="ECO:0007669"/>
    <property type="project" value="TreeGrafter"/>
</dbReference>
<dbReference type="Gene3D" id="1.25.40.180">
    <property type="match status" value="1"/>
</dbReference>
<evidence type="ECO:0000313" key="14">
    <source>
        <dbReference type="Proteomes" id="UP001279734"/>
    </source>
</evidence>
<feature type="domain" description="CCR4-NOT transcription complex subunit 1-like NOT1 connector" evidence="12">
    <location>
        <begin position="1649"/>
        <end position="1815"/>
    </location>
</feature>
<evidence type="ECO:0000256" key="2">
    <source>
        <dbReference type="ARBA" id="ARBA00022491"/>
    </source>
</evidence>
<evidence type="ECO:0000256" key="5">
    <source>
        <dbReference type="ARBA" id="ARBA00023242"/>
    </source>
</evidence>
<dbReference type="Gene3D" id="1.25.40.790">
    <property type="match status" value="1"/>
</dbReference>
<dbReference type="Gene3D" id="1.25.40.800">
    <property type="match status" value="1"/>
</dbReference>
<proteinExistence type="predicted"/>
<dbReference type="Pfam" id="PF25097">
    <property type="entry name" value="ARM_Cnot1"/>
    <property type="match status" value="1"/>
</dbReference>
<dbReference type="InterPro" id="IPR040398">
    <property type="entry name" value="Not1"/>
</dbReference>
<reference evidence="13" key="1">
    <citation type="submission" date="2023-05" db="EMBL/GenBank/DDBJ databases">
        <title>Nepenthes gracilis genome sequencing.</title>
        <authorList>
            <person name="Fukushima K."/>
        </authorList>
    </citation>
    <scope>NUCLEOTIDE SEQUENCE</scope>
    <source>
        <strain evidence="13">SING2019-196</strain>
    </source>
</reference>
<organism evidence="13 14">
    <name type="scientific">Nepenthes gracilis</name>
    <name type="common">Slender pitcher plant</name>
    <dbReference type="NCBI Taxonomy" id="150966"/>
    <lineage>
        <taxon>Eukaryota</taxon>
        <taxon>Viridiplantae</taxon>
        <taxon>Streptophyta</taxon>
        <taxon>Embryophyta</taxon>
        <taxon>Tracheophyta</taxon>
        <taxon>Spermatophyta</taxon>
        <taxon>Magnoliopsida</taxon>
        <taxon>eudicotyledons</taxon>
        <taxon>Gunneridae</taxon>
        <taxon>Pentapetalae</taxon>
        <taxon>Caryophyllales</taxon>
        <taxon>Nepenthaceae</taxon>
        <taxon>Nepenthes</taxon>
    </lineage>
</organism>
<dbReference type="Pfam" id="PF12842">
    <property type="entry name" value="DUF3819"/>
    <property type="match status" value="1"/>
</dbReference>
<evidence type="ECO:0000313" key="13">
    <source>
        <dbReference type="EMBL" id="GMH00621.1"/>
    </source>
</evidence>
<dbReference type="InterPro" id="IPR032191">
    <property type="entry name" value="CNOT1_CAF1_bind"/>
</dbReference>
<evidence type="ECO:0000259" key="11">
    <source>
        <dbReference type="Pfam" id="PF16418"/>
    </source>
</evidence>
<dbReference type="InterPro" id="IPR032193">
    <property type="entry name" value="CNOT1_TTP_bind"/>
</dbReference>
<keyword evidence="2" id="KW-0678">Repressor</keyword>
<dbReference type="InterPro" id="IPR024557">
    <property type="entry name" value="CNOT1_dom_4"/>
</dbReference>
<feature type="domain" description="CCR4-Not complex component Not1 C-terminal" evidence="7">
    <location>
        <begin position="2023"/>
        <end position="2378"/>
    </location>
</feature>
<feature type="compositionally biased region" description="Low complexity" evidence="6">
    <location>
        <begin position="1490"/>
        <end position="1513"/>
    </location>
</feature>
<dbReference type="GO" id="GO:0000289">
    <property type="term" value="P:nuclear-transcribed mRNA poly(A) tail shortening"/>
    <property type="evidence" value="ECO:0007669"/>
    <property type="project" value="UniProtKB-ARBA"/>
</dbReference>
<dbReference type="InterPro" id="IPR038535">
    <property type="entry name" value="CNOT1_TTP_bind_sf"/>
</dbReference>
<dbReference type="Pfam" id="PF16417">
    <property type="entry name" value="CNOT1_TTP_bind"/>
    <property type="match status" value="1"/>
</dbReference>
<dbReference type="Pfam" id="PF16418">
    <property type="entry name" value="CNOT1_HEAT"/>
    <property type="match status" value="1"/>
</dbReference>
<evidence type="ECO:0008006" key="15">
    <source>
        <dbReference type="Google" id="ProtNLM"/>
    </source>
</evidence>
<keyword evidence="3" id="KW-0805">Transcription regulation</keyword>
<dbReference type="FunFam" id="1.25.40.840:FF:000003">
    <property type="entry name" value="Transcription regulator"/>
    <property type="match status" value="1"/>
</dbReference>
<protein>
    <recommendedName>
        <fullName evidence="15">CCR4-NOT transcription complex subunit 1</fullName>
    </recommendedName>
</protein>
<dbReference type="InterPro" id="IPR007196">
    <property type="entry name" value="CCR4-Not_Not1_C"/>
</dbReference>
<dbReference type="GO" id="GO:0000932">
    <property type="term" value="C:P-body"/>
    <property type="evidence" value="ECO:0007669"/>
    <property type="project" value="TreeGrafter"/>
</dbReference>
<dbReference type="InterPro" id="IPR032194">
    <property type="entry name" value="CNOT1_HEAT"/>
</dbReference>
<accession>A0AAD3RYA3</accession>